<comment type="caution">
    <text evidence="7">The sequence shown here is derived from an EMBL/GenBank/DDBJ whole genome shotgun (WGS) entry which is preliminary data.</text>
</comment>
<reference evidence="7 8" key="1">
    <citation type="submission" date="2019-03" db="EMBL/GenBank/DDBJ databases">
        <title>Metabolic potential of uncultured bacteria and archaea associated with petroleum seepage in deep-sea sediments.</title>
        <authorList>
            <person name="Dong X."/>
            <person name="Hubert C."/>
        </authorList>
    </citation>
    <scope>NUCLEOTIDE SEQUENCE [LARGE SCALE GENOMIC DNA]</scope>
    <source>
        <strain evidence="7">E44_bin92</strain>
    </source>
</reference>
<dbReference type="Pfam" id="PF02653">
    <property type="entry name" value="BPD_transp_2"/>
    <property type="match status" value="1"/>
</dbReference>
<evidence type="ECO:0008006" key="9">
    <source>
        <dbReference type="Google" id="ProtNLM"/>
    </source>
</evidence>
<dbReference type="AlphaFoldDB" id="A0A523QI57"/>
<dbReference type="EMBL" id="SOKU01000240">
    <property type="protein sequence ID" value="TES85246.1"/>
    <property type="molecule type" value="Genomic_DNA"/>
</dbReference>
<dbReference type="InterPro" id="IPR001851">
    <property type="entry name" value="ABC_transp_permease"/>
</dbReference>
<evidence type="ECO:0000313" key="8">
    <source>
        <dbReference type="Proteomes" id="UP000320781"/>
    </source>
</evidence>
<evidence type="ECO:0000256" key="6">
    <source>
        <dbReference type="SAM" id="Phobius"/>
    </source>
</evidence>
<dbReference type="PANTHER" id="PTHR32196:SF72">
    <property type="entry name" value="RIBOSE IMPORT PERMEASE PROTEIN RBSC"/>
    <property type="match status" value="1"/>
</dbReference>
<accession>A0A523QI57</accession>
<keyword evidence="2" id="KW-1003">Cell membrane</keyword>
<evidence type="ECO:0000256" key="4">
    <source>
        <dbReference type="ARBA" id="ARBA00022989"/>
    </source>
</evidence>
<comment type="subcellular location">
    <subcellularLocation>
        <location evidence="1">Cell membrane</location>
        <topology evidence="1">Multi-pass membrane protein</topology>
    </subcellularLocation>
</comment>
<keyword evidence="5 6" id="KW-0472">Membrane</keyword>
<dbReference type="GO" id="GO:0022857">
    <property type="term" value="F:transmembrane transporter activity"/>
    <property type="evidence" value="ECO:0007669"/>
    <property type="project" value="InterPro"/>
</dbReference>
<dbReference type="GO" id="GO:0005886">
    <property type="term" value="C:plasma membrane"/>
    <property type="evidence" value="ECO:0007669"/>
    <property type="project" value="UniProtKB-SubCell"/>
</dbReference>
<protein>
    <recommendedName>
        <fullName evidence="9">ABC transporter permease</fullName>
    </recommendedName>
</protein>
<feature type="transmembrane region" description="Helical" evidence="6">
    <location>
        <begin position="77"/>
        <end position="97"/>
    </location>
</feature>
<evidence type="ECO:0000256" key="3">
    <source>
        <dbReference type="ARBA" id="ARBA00022692"/>
    </source>
</evidence>
<keyword evidence="4 6" id="KW-1133">Transmembrane helix</keyword>
<evidence type="ECO:0000256" key="1">
    <source>
        <dbReference type="ARBA" id="ARBA00004651"/>
    </source>
</evidence>
<organism evidence="7 8">
    <name type="scientific">Aerophobetes bacterium</name>
    <dbReference type="NCBI Taxonomy" id="2030807"/>
    <lineage>
        <taxon>Bacteria</taxon>
        <taxon>Candidatus Aerophobota</taxon>
    </lineage>
</organism>
<gene>
    <name evidence="7" type="ORF">E3J95_04840</name>
</gene>
<name>A0A523QI57_UNCAE</name>
<keyword evidence="3 6" id="KW-0812">Transmembrane</keyword>
<proteinExistence type="predicted"/>
<sequence>FMIVGVLCAFVAVMQIVRVSTFTSRAGDGWELKAIAASVVGGTSLMGGIGSMVGIFLGALTITVIENGLVLLRIPYFWTYIIFGLVIISSVLSSLYLERKRLGRD</sequence>
<evidence type="ECO:0000256" key="2">
    <source>
        <dbReference type="ARBA" id="ARBA00022475"/>
    </source>
</evidence>
<feature type="transmembrane region" description="Helical" evidence="6">
    <location>
        <begin position="45"/>
        <end position="65"/>
    </location>
</feature>
<dbReference type="Proteomes" id="UP000320781">
    <property type="component" value="Unassembled WGS sequence"/>
</dbReference>
<dbReference type="PANTHER" id="PTHR32196">
    <property type="entry name" value="ABC TRANSPORTER PERMEASE PROTEIN YPHD-RELATED-RELATED"/>
    <property type="match status" value="1"/>
</dbReference>
<evidence type="ECO:0000256" key="5">
    <source>
        <dbReference type="ARBA" id="ARBA00023136"/>
    </source>
</evidence>
<feature type="non-terminal residue" evidence="7">
    <location>
        <position position="1"/>
    </location>
</feature>
<evidence type="ECO:0000313" key="7">
    <source>
        <dbReference type="EMBL" id="TES85246.1"/>
    </source>
</evidence>